<accession>A0A0F9SB29</accession>
<protein>
    <submittedName>
        <fullName evidence="1">Uncharacterized protein</fullName>
    </submittedName>
</protein>
<sequence>MEFNKDKNKYKGRQGLDRAIKELREFEKIHGKMPTSVSKGMPRIYNTIRRGEWREFGIDEWNDLLRSTFGEVYLSFLITQL</sequence>
<dbReference type="EMBL" id="LAZR01002708">
    <property type="protein sequence ID" value="KKN26583.1"/>
    <property type="molecule type" value="Genomic_DNA"/>
</dbReference>
<comment type="caution">
    <text evidence="1">The sequence shown here is derived from an EMBL/GenBank/DDBJ whole genome shotgun (WGS) entry which is preliminary data.</text>
</comment>
<organism evidence="1">
    <name type="scientific">marine sediment metagenome</name>
    <dbReference type="NCBI Taxonomy" id="412755"/>
    <lineage>
        <taxon>unclassified sequences</taxon>
        <taxon>metagenomes</taxon>
        <taxon>ecological metagenomes</taxon>
    </lineage>
</organism>
<dbReference type="AlphaFoldDB" id="A0A0F9SB29"/>
<evidence type="ECO:0000313" key="1">
    <source>
        <dbReference type="EMBL" id="KKN26583.1"/>
    </source>
</evidence>
<reference evidence="1" key="1">
    <citation type="journal article" date="2015" name="Nature">
        <title>Complex archaea that bridge the gap between prokaryotes and eukaryotes.</title>
        <authorList>
            <person name="Spang A."/>
            <person name="Saw J.H."/>
            <person name="Jorgensen S.L."/>
            <person name="Zaremba-Niedzwiedzka K."/>
            <person name="Martijn J."/>
            <person name="Lind A.E."/>
            <person name="van Eijk R."/>
            <person name="Schleper C."/>
            <person name="Guy L."/>
            <person name="Ettema T.J."/>
        </authorList>
    </citation>
    <scope>NUCLEOTIDE SEQUENCE</scope>
</reference>
<gene>
    <name evidence="1" type="ORF">LCGC14_0873210</name>
</gene>
<name>A0A0F9SB29_9ZZZZ</name>
<proteinExistence type="predicted"/>